<evidence type="ECO:0000313" key="3">
    <source>
        <dbReference type="Proteomes" id="UP000631114"/>
    </source>
</evidence>
<gene>
    <name evidence="2" type="ORF">IFM89_022687</name>
</gene>
<dbReference type="AlphaFoldDB" id="A0A835LFB0"/>
<accession>A0A835LFB0</accession>
<evidence type="ECO:0000313" key="2">
    <source>
        <dbReference type="EMBL" id="KAF9593408.1"/>
    </source>
</evidence>
<name>A0A835LFB0_9MAGN</name>
<proteinExistence type="predicted"/>
<dbReference type="Proteomes" id="UP000631114">
    <property type="component" value="Unassembled WGS sequence"/>
</dbReference>
<protein>
    <recommendedName>
        <fullName evidence="1">Myb/SANT-like domain-containing protein</fullName>
    </recommendedName>
</protein>
<dbReference type="PANTHER" id="PTHR31704">
    <property type="entry name" value="MYB/SANT-LIKE DNA-BINDING DOMAIN PROTEIN-RELATED"/>
    <property type="match status" value="1"/>
</dbReference>
<dbReference type="InterPro" id="IPR024752">
    <property type="entry name" value="Myb/SANT-like_dom"/>
</dbReference>
<organism evidence="2 3">
    <name type="scientific">Coptis chinensis</name>
    <dbReference type="NCBI Taxonomy" id="261450"/>
    <lineage>
        <taxon>Eukaryota</taxon>
        <taxon>Viridiplantae</taxon>
        <taxon>Streptophyta</taxon>
        <taxon>Embryophyta</taxon>
        <taxon>Tracheophyta</taxon>
        <taxon>Spermatophyta</taxon>
        <taxon>Magnoliopsida</taxon>
        <taxon>Ranunculales</taxon>
        <taxon>Ranunculaceae</taxon>
        <taxon>Coptidoideae</taxon>
        <taxon>Coptis</taxon>
    </lineage>
</organism>
<keyword evidence="3" id="KW-1185">Reference proteome</keyword>
<sequence length="374" mass="42293">MANNVDNEGSTKSSAAKVHHVFTNVPGLAQAFLDLCLEEVMKEGYQGSSLKPISWKRVRDTLNDKFKLNLEQKAFKNRWDAQKKKYVAWRNYVGKSGGGINFALGNINWLEEIWADVLQASAIILHNLNPAAIIYKKKPLSNAKELYKLFEDTLTTEDAAYATGEVGLPDDHVVIDDDDSNMVNDDTIPIPILDVVRKKVVDEEESDGVQEIIGVVKNLVTHMELEMIEVKKNMESYSMSICMGILNYLKENEQMTMDVYMGAMVKLAANKEFRKALVELEDMEDKKIFLTDWVQLVFSIVPGLAQAFLDVCLEEVSNEGYQAGGEFNYALGGCDWTEEVWENVIERNPNVQVYKNNPLPNANELYKLFEVTLV</sequence>
<dbReference type="PANTHER" id="PTHR31704:SF48">
    <property type="entry name" value="L10-INTERACTING MYB DOMAIN-CONTAINING PROTEIN-LIKE"/>
    <property type="match status" value="1"/>
</dbReference>
<comment type="caution">
    <text evidence="2">The sequence shown here is derived from an EMBL/GenBank/DDBJ whole genome shotgun (WGS) entry which is preliminary data.</text>
</comment>
<feature type="domain" description="Myb/SANT-like" evidence="1">
    <location>
        <begin position="29"/>
        <end position="97"/>
    </location>
</feature>
<dbReference type="OrthoDB" id="118608at2759"/>
<reference evidence="2 3" key="1">
    <citation type="submission" date="2020-10" db="EMBL/GenBank/DDBJ databases">
        <title>The Coptis chinensis genome and diversification of protoberbering-type alkaloids.</title>
        <authorList>
            <person name="Wang B."/>
            <person name="Shu S."/>
            <person name="Song C."/>
            <person name="Liu Y."/>
        </authorList>
    </citation>
    <scope>NUCLEOTIDE SEQUENCE [LARGE SCALE GENOMIC DNA]</scope>
    <source>
        <strain evidence="2">HL-2020</strain>
        <tissue evidence="2">Leaf</tissue>
    </source>
</reference>
<dbReference type="EMBL" id="JADFTS010000008">
    <property type="protein sequence ID" value="KAF9593408.1"/>
    <property type="molecule type" value="Genomic_DNA"/>
</dbReference>
<dbReference type="Pfam" id="PF12776">
    <property type="entry name" value="Myb_DNA-bind_3"/>
    <property type="match status" value="1"/>
</dbReference>
<evidence type="ECO:0000259" key="1">
    <source>
        <dbReference type="Pfam" id="PF12776"/>
    </source>
</evidence>